<keyword evidence="3" id="KW-1185">Reference proteome</keyword>
<keyword evidence="1" id="KW-0472">Membrane</keyword>
<evidence type="ECO:0000256" key="1">
    <source>
        <dbReference type="SAM" id="Phobius"/>
    </source>
</evidence>
<keyword evidence="1" id="KW-0812">Transmembrane</keyword>
<dbReference type="InterPro" id="IPR007047">
    <property type="entry name" value="Flp_Fap"/>
</dbReference>
<evidence type="ECO:0000313" key="2">
    <source>
        <dbReference type="EMBL" id="MDR5867057.1"/>
    </source>
</evidence>
<comment type="caution">
    <text evidence="2">The sequence shown here is derived from an EMBL/GenBank/DDBJ whole genome shotgun (WGS) entry which is preliminary data.</text>
</comment>
<proteinExistence type="predicted"/>
<dbReference type="EMBL" id="JARWAK010000007">
    <property type="protein sequence ID" value="MDR5867057.1"/>
    <property type="molecule type" value="Genomic_DNA"/>
</dbReference>
<evidence type="ECO:0000313" key="3">
    <source>
        <dbReference type="Proteomes" id="UP001264519"/>
    </source>
</evidence>
<dbReference type="Pfam" id="PF04964">
    <property type="entry name" value="Flp_Fap"/>
    <property type="match status" value="1"/>
</dbReference>
<protein>
    <submittedName>
        <fullName evidence="2">Flp family type IVb pilin</fullName>
    </submittedName>
</protein>
<dbReference type="Proteomes" id="UP001264519">
    <property type="component" value="Unassembled WGS sequence"/>
</dbReference>
<sequence>MKRESILDQALVRVHASIVTGRLNRPAARRQRGASGIEYVIIAAMIALAIIVAVPDLGDKVAELFEQISAQLPDPSA</sequence>
<keyword evidence="1" id="KW-1133">Transmembrane helix</keyword>
<accession>A0ABU1G3H7</accession>
<name>A0ABU1G3H7_9GAMM</name>
<organism evidence="2 3">
    <name type="scientific">Halomonas koreensis</name>
    <dbReference type="NCBI Taxonomy" id="245385"/>
    <lineage>
        <taxon>Bacteria</taxon>
        <taxon>Pseudomonadati</taxon>
        <taxon>Pseudomonadota</taxon>
        <taxon>Gammaproteobacteria</taxon>
        <taxon>Oceanospirillales</taxon>
        <taxon>Halomonadaceae</taxon>
        <taxon>Halomonas</taxon>
    </lineage>
</organism>
<reference evidence="2 3" key="1">
    <citation type="submission" date="2023-04" db="EMBL/GenBank/DDBJ databases">
        <title>A long-awaited taxogenomic arrangement of the family Halomonadaceae.</title>
        <authorList>
            <person name="De La Haba R."/>
            <person name="Chuvochina M."/>
            <person name="Wittouck S."/>
            <person name="Arahal D.R."/>
            <person name="Sanchez-Porro C."/>
            <person name="Hugenholtz P."/>
            <person name="Ventosa A."/>
        </authorList>
    </citation>
    <scope>NUCLEOTIDE SEQUENCE [LARGE SCALE GENOMIC DNA]</scope>
    <source>
        <strain evidence="2 3">DSM 23530</strain>
    </source>
</reference>
<gene>
    <name evidence="2" type="ORF">QC818_09685</name>
</gene>
<dbReference type="RefSeq" id="WP_309652653.1">
    <property type="nucleotide sequence ID" value="NZ_JARWAK010000007.1"/>
</dbReference>
<feature type="transmembrane region" description="Helical" evidence="1">
    <location>
        <begin position="36"/>
        <end position="54"/>
    </location>
</feature>